<dbReference type="Pfam" id="PF01047">
    <property type="entry name" value="MarR"/>
    <property type="match status" value="1"/>
</dbReference>
<keyword evidence="3" id="KW-0804">Transcription</keyword>
<dbReference type="GO" id="GO:0003677">
    <property type="term" value="F:DNA binding"/>
    <property type="evidence" value="ECO:0007669"/>
    <property type="project" value="UniProtKB-KW"/>
</dbReference>
<evidence type="ECO:0000256" key="2">
    <source>
        <dbReference type="ARBA" id="ARBA00023125"/>
    </source>
</evidence>
<comment type="caution">
    <text evidence="5">The sequence shown here is derived from an EMBL/GenBank/DDBJ whole genome shotgun (WGS) entry which is preliminary data.</text>
</comment>
<dbReference type="Proteomes" id="UP000570361">
    <property type="component" value="Unassembled WGS sequence"/>
</dbReference>
<dbReference type="AlphaFoldDB" id="A0A7W5AW78"/>
<gene>
    <name evidence="5" type="ORF">FHS18_001790</name>
</gene>
<sequence length="148" mass="16661">MSFAIDPHSLGYLLHHTTSVHRRVMAQHTKAFDITPEQYGVLLQLRTAEGISQKRLSEKMHKDQATVGKMIDKLEAKALVQREADPADRRAFLVHLTDTGSQVVDGLMQDSTQVHEQAVAGIAPEEFDIFIKVMQQLYNNLSQDALHD</sequence>
<dbReference type="RefSeq" id="WP_183599093.1">
    <property type="nucleotide sequence ID" value="NZ_JACHXK010000003.1"/>
</dbReference>
<keyword evidence="2 5" id="KW-0238">DNA-binding</keyword>
<evidence type="ECO:0000313" key="6">
    <source>
        <dbReference type="Proteomes" id="UP000570361"/>
    </source>
</evidence>
<dbReference type="SMART" id="SM00347">
    <property type="entry name" value="HTH_MARR"/>
    <property type="match status" value="1"/>
</dbReference>
<dbReference type="InterPro" id="IPR036390">
    <property type="entry name" value="WH_DNA-bd_sf"/>
</dbReference>
<dbReference type="SUPFAM" id="SSF46785">
    <property type="entry name" value="Winged helix' DNA-binding domain"/>
    <property type="match status" value="1"/>
</dbReference>
<evidence type="ECO:0000256" key="1">
    <source>
        <dbReference type="ARBA" id="ARBA00023015"/>
    </source>
</evidence>
<dbReference type="PROSITE" id="PS50995">
    <property type="entry name" value="HTH_MARR_2"/>
    <property type="match status" value="1"/>
</dbReference>
<proteinExistence type="predicted"/>
<dbReference type="PRINTS" id="PR00598">
    <property type="entry name" value="HTHMARR"/>
</dbReference>
<reference evidence="5 6" key="1">
    <citation type="submission" date="2020-08" db="EMBL/GenBank/DDBJ databases">
        <title>Genomic Encyclopedia of Type Strains, Phase III (KMG-III): the genomes of soil and plant-associated and newly described type strains.</title>
        <authorList>
            <person name="Whitman W."/>
        </authorList>
    </citation>
    <scope>NUCLEOTIDE SEQUENCE [LARGE SCALE GENOMIC DNA]</scope>
    <source>
        <strain evidence="5 6">CECT 5862</strain>
    </source>
</reference>
<accession>A0A7W5AW78</accession>
<dbReference type="EMBL" id="JACHXK010000003">
    <property type="protein sequence ID" value="MBB3109727.1"/>
    <property type="molecule type" value="Genomic_DNA"/>
</dbReference>
<dbReference type="PANTHER" id="PTHR42756">
    <property type="entry name" value="TRANSCRIPTIONAL REGULATOR, MARR"/>
    <property type="match status" value="1"/>
</dbReference>
<feature type="domain" description="HTH marR-type" evidence="4">
    <location>
        <begin position="7"/>
        <end position="139"/>
    </location>
</feature>
<name>A0A7W5AW78_9BACL</name>
<keyword evidence="6" id="KW-1185">Reference proteome</keyword>
<dbReference type="GO" id="GO:0003700">
    <property type="term" value="F:DNA-binding transcription factor activity"/>
    <property type="evidence" value="ECO:0007669"/>
    <property type="project" value="InterPro"/>
</dbReference>
<evidence type="ECO:0000256" key="3">
    <source>
        <dbReference type="ARBA" id="ARBA00023163"/>
    </source>
</evidence>
<evidence type="ECO:0000313" key="5">
    <source>
        <dbReference type="EMBL" id="MBB3109727.1"/>
    </source>
</evidence>
<protein>
    <submittedName>
        <fullName evidence="5">DNA-binding MarR family transcriptional regulator</fullName>
    </submittedName>
</protein>
<dbReference type="PANTHER" id="PTHR42756:SF1">
    <property type="entry name" value="TRANSCRIPTIONAL REPRESSOR OF EMRAB OPERON"/>
    <property type="match status" value="1"/>
</dbReference>
<dbReference type="InterPro" id="IPR000835">
    <property type="entry name" value="HTH_MarR-typ"/>
</dbReference>
<organism evidence="5 6">
    <name type="scientific">Paenibacillus phyllosphaerae</name>
    <dbReference type="NCBI Taxonomy" id="274593"/>
    <lineage>
        <taxon>Bacteria</taxon>
        <taxon>Bacillati</taxon>
        <taxon>Bacillota</taxon>
        <taxon>Bacilli</taxon>
        <taxon>Bacillales</taxon>
        <taxon>Paenibacillaceae</taxon>
        <taxon>Paenibacillus</taxon>
    </lineage>
</organism>
<dbReference type="Gene3D" id="1.10.10.10">
    <property type="entry name" value="Winged helix-like DNA-binding domain superfamily/Winged helix DNA-binding domain"/>
    <property type="match status" value="1"/>
</dbReference>
<dbReference type="InterPro" id="IPR036388">
    <property type="entry name" value="WH-like_DNA-bd_sf"/>
</dbReference>
<keyword evidence="1" id="KW-0805">Transcription regulation</keyword>
<evidence type="ECO:0000259" key="4">
    <source>
        <dbReference type="PROSITE" id="PS50995"/>
    </source>
</evidence>